<accession>A0A5J5EJY7</accession>
<gene>
    <name evidence="3" type="ORF">FN846DRAFT_755677</name>
</gene>
<dbReference type="CDD" id="cd20273">
    <property type="entry name" value="Complex1_LYR_unchar"/>
    <property type="match status" value="1"/>
</dbReference>
<feature type="compositionally biased region" description="Basic and acidic residues" evidence="1">
    <location>
        <begin position="186"/>
        <end position="207"/>
    </location>
</feature>
<dbReference type="Proteomes" id="UP000326924">
    <property type="component" value="Unassembled WGS sequence"/>
</dbReference>
<evidence type="ECO:0000259" key="2">
    <source>
        <dbReference type="Pfam" id="PF20263"/>
    </source>
</evidence>
<keyword evidence="4" id="KW-1185">Reference proteome</keyword>
<proteinExistence type="predicted"/>
<dbReference type="EMBL" id="VXIS01000259">
    <property type="protein sequence ID" value="KAA8895531.1"/>
    <property type="molecule type" value="Genomic_DNA"/>
</dbReference>
<sequence>PIVLFRALLRQIGVLHDDTARNWFRQHVKKRFAVSRDAEAKRLVQLLAETRRGITTLKRANQGFPKPLLKVMEIAWGRNGKRRHELMDVSSGPFLYAYPRKKLPFMSKPFEALVKWVNVKNPELKIPEKNIWDEPFPEVRLPRIYGRHFNRLVTASPAPLPLEEFERLKRLASGQELPKPPRRKRPLSEESRKCKAINGERPHEMKPRSWRRIYQKILNKSVALVYNEPREKWEVIAQDPKALPEIDNDEIDDF</sequence>
<reference evidence="3 4" key="1">
    <citation type="submission" date="2019-09" db="EMBL/GenBank/DDBJ databases">
        <title>Draft genome of the ectomycorrhizal ascomycete Sphaerosporella brunnea.</title>
        <authorList>
            <consortium name="DOE Joint Genome Institute"/>
            <person name="Benucci G.M."/>
            <person name="Marozzi G."/>
            <person name="Antonielli L."/>
            <person name="Sanchez S."/>
            <person name="Marco P."/>
            <person name="Wang X."/>
            <person name="Falini L.B."/>
            <person name="Barry K."/>
            <person name="Haridas S."/>
            <person name="Lipzen A."/>
            <person name="Labutti K."/>
            <person name="Grigoriev I.V."/>
            <person name="Murat C."/>
            <person name="Martin F."/>
            <person name="Albertini E."/>
            <person name="Donnini D."/>
            <person name="Bonito G."/>
        </authorList>
    </citation>
    <scope>NUCLEOTIDE SEQUENCE [LARGE SCALE GENOMIC DNA]</scope>
    <source>
        <strain evidence="3 4">Sb_GMNB300</strain>
    </source>
</reference>
<protein>
    <recommendedName>
        <fullName evidence="2">LYR motif-containing protein Cup1-like N-terminal domain-containing protein</fullName>
    </recommendedName>
</protein>
<feature type="non-terminal residue" evidence="3">
    <location>
        <position position="254"/>
    </location>
</feature>
<feature type="domain" description="LYR motif-containing protein Cup1-like N-terminal" evidence="2">
    <location>
        <begin position="4"/>
        <end position="87"/>
    </location>
</feature>
<dbReference type="AlphaFoldDB" id="A0A5J5EJY7"/>
<evidence type="ECO:0000256" key="1">
    <source>
        <dbReference type="SAM" id="MobiDB-lite"/>
    </source>
</evidence>
<comment type="caution">
    <text evidence="3">The sequence shown here is derived from an EMBL/GenBank/DDBJ whole genome shotgun (WGS) entry which is preliminary data.</text>
</comment>
<organism evidence="3 4">
    <name type="scientific">Sphaerosporella brunnea</name>
    <dbReference type="NCBI Taxonomy" id="1250544"/>
    <lineage>
        <taxon>Eukaryota</taxon>
        <taxon>Fungi</taxon>
        <taxon>Dikarya</taxon>
        <taxon>Ascomycota</taxon>
        <taxon>Pezizomycotina</taxon>
        <taxon>Pezizomycetes</taxon>
        <taxon>Pezizales</taxon>
        <taxon>Pyronemataceae</taxon>
        <taxon>Sphaerosporella</taxon>
    </lineage>
</organism>
<feature type="region of interest" description="Disordered" evidence="1">
    <location>
        <begin position="173"/>
        <end position="207"/>
    </location>
</feature>
<dbReference type="Pfam" id="PF20263">
    <property type="entry name" value="LYRM2-like"/>
    <property type="match status" value="1"/>
</dbReference>
<dbReference type="OrthoDB" id="5521299at2759"/>
<dbReference type="InParanoid" id="A0A5J5EJY7"/>
<name>A0A5J5EJY7_9PEZI</name>
<dbReference type="InterPro" id="IPR046896">
    <property type="entry name" value="Cup1-like_N"/>
</dbReference>
<evidence type="ECO:0000313" key="3">
    <source>
        <dbReference type="EMBL" id="KAA8895531.1"/>
    </source>
</evidence>
<evidence type="ECO:0000313" key="4">
    <source>
        <dbReference type="Proteomes" id="UP000326924"/>
    </source>
</evidence>
<feature type="non-terminal residue" evidence="3">
    <location>
        <position position="1"/>
    </location>
</feature>